<evidence type="ECO:0000256" key="2">
    <source>
        <dbReference type="ARBA" id="ARBA00008872"/>
    </source>
</evidence>
<dbReference type="PANTHER" id="PTHR11482">
    <property type="entry name" value="ARGININE/DIAMINOPIMELATE/ORNITHINE DECARBOXYLASE"/>
    <property type="match status" value="1"/>
</dbReference>
<evidence type="ECO:0000256" key="4">
    <source>
        <dbReference type="ARBA" id="ARBA00023239"/>
    </source>
</evidence>
<comment type="similarity">
    <text evidence="2">Belongs to the Orn/Lys/Arg decarboxylase class-II family.</text>
</comment>
<dbReference type="SUPFAM" id="SSF51419">
    <property type="entry name" value="PLP-binding barrel"/>
    <property type="match status" value="1"/>
</dbReference>
<dbReference type="InterPro" id="IPR029066">
    <property type="entry name" value="PLP-binding_barrel"/>
</dbReference>
<dbReference type="InterPro" id="IPR000183">
    <property type="entry name" value="Orn/DAP/Arg_de-COase"/>
</dbReference>
<evidence type="ECO:0000256" key="1">
    <source>
        <dbReference type="ARBA" id="ARBA00001933"/>
    </source>
</evidence>
<sequence>MTELHPTIGFDCASRREIFEALPLVTPNRIIYAQPCKKTDDIKVANTQGIPLSVVDSVEETEKMIGWTGGILIRLLVEDKGSKQPFGKKFGAPLQWLPKIYDTARALKLNLTGFSFHVGSECQNPEQYANAIAQCKKAATIAKHHGFDTTTIDIGGGFLADAESFKTVAATINSARKEHFNDHKIQFIAEPGRFLAAPTHTLYTTVIGKKPAYPEPKYDSEPMWRITIDESVYGSFSNIPFDHQTPTLERLRPKKQVENQRPTIVFGRTCDSGDCLGEDIPLVDVEVGDILKVPNMGAYTTVTASEFNGFPKPERIYELH</sequence>
<dbReference type="Pfam" id="PF00278">
    <property type="entry name" value="Orn_DAP_Arg_deC"/>
    <property type="match status" value="1"/>
</dbReference>
<dbReference type="Gene3D" id="3.20.20.10">
    <property type="entry name" value="Alanine racemase"/>
    <property type="match status" value="1"/>
</dbReference>
<dbReference type="GO" id="GO:0005737">
    <property type="term" value="C:cytoplasm"/>
    <property type="evidence" value="ECO:0007669"/>
    <property type="project" value="TreeGrafter"/>
</dbReference>
<dbReference type="Gene3D" id="2.40.37.10">
    <property type="entry name" value="Lyase, Ornithine Decarboxylase, Chain A, domain 1"/>
    <property type="match status" value="1"/>
</dbReference>
<dbReference type="GO" id="GO:0004586">
    <property type="term" value="F:ornithine decarboxylase activity"/>
    <property type="evidence" value="ECO:0007669"/>
    <property type="project" value="TreeGrafter"/>
</dbReference>
<feature type="domain" description="Orn/DAP/Arg decarboxylase 2 N-terminal" evidence="6">
    <location>
        <begin position="8"/>
        <end position="197"/>
    </location>
</feature>
<accession>A0A6C0LL62</accession>
<dbReference type="InterPro" id="IPR009006">
    <property type="entry name" value="Ala_racemase/Decarboxylase_C"/>
</dbReference>
<dbReference type="Pfam" id="PF02784">
    <property type="entry name" value="Orn_Arg_deC_N"/>
    <property type="match status" value="1"/>
</dbReference>
<dbReference type="SUPFAM" id="SSF50621">
    <property type="entry name" value="Alanine racemase C-terminal domain-like"/>
    <property type="match status" value="1"/>
</dbReference>
<protein>
    <recommendedName>
        <fullName evidence="8">Ornithine decarboxylase</fullName>
    </recommendedName>
</protein>
<dbReference type="AlphaFoldDB" id="A0A6C0LL62"/>
<dbReference type="InterPro" id="IPR022643">
    <property type="entry name" value="De-COase2_C"/>
</dbReference>
<dbReference type="EMBL" id="MN740532">
    <property type="protein sequence ID" value="QHU31669.1"/>
    <property type="molecule type" value="Genomic_DNA"/>
</dbReference>
<keyword evidence="3" id="KW-0663">Pyridoxal phosphate</keyword>
<organism evidence="7">
    <name type="scientific">viral metagenome</name>
    <dbReference type="NCBI Taxonomy" id="1070528"/>
    <lineage>
        <taxon>unclassified sequences</taxon>
        <taxon>metagenomes</taxon>
        <taxon>organismal metagenomes</taxon>
    </lineage>
</organism>
<comment type="cofactor">
    <cofactor evidence="1">
        <name>pyridoxal 5'-phosphate</name>
        <dbReference type="ChEBI" id="CHEBI:597326"/>
    </cofactor>
</comment>
<dbReference type="PANTHER" id="PTHR11482:SF6">
    <property type="entry name" value="ORNITHINE DECARBOXYLASE 1-RELATED"/>
    <property type="match status" value="1"/>
</dbReference>
<dbReference type="PRINTS" id="PR01182">
    <property type="entry name" value="ORNDCRBXLASE"/>
</dbReference>
<dbReference type="FunFam" id="3.20.20.10:FF:000008">
    <property type="entry name" value="Ornithine decarboxylase"/>
    <property type="match status" value="1"/>
</dbReference>
<keyword evidence="4" id="KW-0456">Lyase</keyword>
<name>A0A6C0LL62_9ZZZZ</name>
<proteinExistence type="inferred from homology"/>
<reference evidence="7" key="1">
    <citation type="journal article" date="2020" name="Nature">
        <title>Giant virus diversity and host interactions through global metagenomics.</title>
        <authorList>
            <person name="Schulz F."/>
            <person name="Roux S."/>
            <person name="Paez-Espino D."/>
            <person name="Jungbluth S."/>
            <person name="Walsh D.A."/>
            <person name="Denef V.J."/>
            <person name="McMahon K.D."/>
            <person name="Konstantinidis K.T."/>
            <person name="Eloe-Fadrosh E.A."/>
            <person name="Kyrpides N.C."/>
            <person name="Woyke T."/>
        </authorList>
    </citation>
    <scope>NUCLEOTIDE SEQUENCE</scope>
    <source>
        <strain evidence="7">GVMAG-M-3300027963-41</strain>
    </source>
</reference>
<evidence type="ECO:0008006" key="8">
    <source>
        <dbReference type="Google" id="ProtNLM"/>
    </source>
</evidence>
<evidence type="ECO:0000313" key="7">
    <source>
        <dbReference type="EMBL" id="QHU31669.1"/>
    </source>
</evidence>
<evidence type="ECO:0000256" key="3">
    <source>
        <dbReference type="ARBA" id="ARBA00022898"/>
    </source>
</evidence>
<dbReference type="InterPro" id="IPR022644">
    <property type="entry name" value="De-COase2_N"/>
</dbReference>
<dbReference type="GO" id="GO:0033387">
    <property type="term" value="P:putrescine biosynthetic process from arginine, via ornithine"/>
    <property type="evidence" value="ECO:0007669"/>
    <property type="project" value="TreeGrafter"/>
</dbReference>
<feature type="domain" description="Orn/DAP/Arg decarboxylase 2 C-terminal" evidence="5">
    <location>
        <begin position="198"/>
        <end position="297"/>
    </location>
</feature>
<evidence type="ECO:0000259" key="6">
    <source>
        <dbReference type="Pfam" id="PF02784"/>
    </source>
</evidence>
<dbReference type="PRINTS" id="PR01179">
    <property type="entry name" value="ODADCRBXLASE"/>
</dbReference>
<dbReference type="InterPro" id="IPR002433">
    <property type="entry name" value="Orn_de-COase"/>
</dbReference>
<evidence type="ECO:0000259" key="5">
    <source>
        <dbReference type="Pfam" id="PF00278"/>
    </source>
</evidence>